<dbReference type="Proteomes" id="UP000264141">
    <property type="component" value="Unassembled WGS sequence"/>
</dbReference>
<feature type="transmembrane region" description="Helical" evidence="6">
    <location>
        <begin position="377"/>
        <end position="397"/>
    </location>
</feature>
<evidence type="ECO:0000313" key="7">
    <source>
        <dbReference type="EMBL" id="HCE17841.1"/>
    </source>
</evidence>
<accession>A0A3D1JGY9</accession>
<dbReference type="AlphaFoldDB" id="A0A3D1JGY9"/>
<proteinExistence type="predicted"/>
<evidence type="ECO:0000256" key="4">
    <source>
        <dbReference type="ARBA" id="ARBA00022989"/>
    </source>
</evidence>
<feature type="transmembrane region" description="Helical" evidence="6">
    <location>
        <begin position="132"/>
        <end position="152"/>
    </location>
</feature>
<dbReference type="STRING" id="229919.GCA_001050195_02618"/>
<evidence type="ECO:0000256" key="1">
    <source>
        <dbReference type="ARBA" id="ARBA00004651"/>
    </source>
</evidence>
<feature type="transmembrane region" description="Helical" evidence="6">
    <location>
        <begin position="278"/>
        <end position="297"/>
    </location>
</feature>
<feature type="transmembrane region" description="Helical" evidence="6">
    <location>
        <begin position="107"/>
        <end position="126"/>
    </location>
</feature>
<feature type="transmembrane region" description="Helical" evidence="6">
    <location>
        <begin position="403"/>
        <end position="426"/>
    </location>
</feature>
<feature type="transmembrane region" description="Helical" evidence="6">
    <location>
        <begin position="65"/>
        <end position="86"/>
    </location>
</feature>
<feature type="transmembrane region" description="Helical" evidence="6">
    <location>
        <begin position="164"/>
        <end position="186"/>
    </location>
</feature>
<protein>
    <recommendedName>
        <fullName evidence="9">Polysaccharide biosynthesis protein C-terminal domain-containing protein</fullName>
    </recommendedName>
</protein>
<evidence type="ECO:0000256" key="6">
    <source>
        <dbReference type="SAM" id="Phobius"/>
    </source>
</evidence>
<evidence type="ECO:0000256" key="3">
    <source>
        <dbReference type="ARBA" id="ARBA00022692"/>
    </source>
</evidence>
<evidence type="ECO:0000256" key="5">
    <source>
        <dbReference type="ARBA" id="ARBA00023136"/>
    </source>
</evidence>
<dbReference type="PANTHER" id="PTHR30250:SF11">
    <property type="entry name" value="O-ANTIGEN TRANSPORTER-RELATED"/>
    <property type="match status" value="1"/>
</dbReference>
<sequence>MTASSAARFVQNKLIPALPALRRWVGRGFWAVLDQALFAGSNFLVGVLLARWLEPAAYGAFSTAYSVFMLVGTLHTGLWTEPMLVYGSGRFRESFRGYQRALIADHWRLLFLSTLAFTGVGGFFLLRGASELGLSFLGLGVATPLILYLWLVRRSAYVLIEPRLAAGGGALYMVLYLGCAGGLFRLGWLNEATAFLAMGGTALVAGGFIFSRVQKRLAGPATAEPSPGQVRRLHWEYGRWALLAGALSWVPGNIYYVLLPVFRSLEEVAVFKALSNLLMPVLHFNGALVGLFVPVFVRAINQKRVYPTLFLCGGILVLSALIYMGVLMVWGEPLMRLLYGEKFTGYGQALVLLSFWPLINAGSNTLMAYLRASERPQWIAVAYLFAALVALGAGSWLTLQYGLTGAIVSILLSMFSLLVIVFSISWKIR</sequence>
<feature type="transmembrane region" description="Helical" evidence="6">
    <location>
        <begin position="350"/>
        <end position="370"/>
    </location>
</feature>
<gene>
    <name evidence="7" type="ORF">DEQ80_08275</name>
</gene>
<feature type="transmembrane region" description="Helical" evidence="6">
    <location>
        <begin position="29"/>
        <end position="53"/>
    </location>
</feature>
<feature type="transmembrane region" description="Helical" evidence="6">
    <location>
        <begin position="192"/>
        <end position="210"/>
    </location>
</feature>
<comment type="subcellular location">
    <subcellularLocation>
        <location evidence="1">Cell membrane</location>
        <topology evidence="1">Multi-pass membrane protein</topology>
    </subcellularLocation>
</comment>
<evidence type="ECO:0000256" key="2">
    <source>
        <dbReference type="ARBA" id="ARBA00022475"/>
    </source>
</evidence>
<feature type="transmembrane region" description="Helical" evidence="6">
    <location>
        <begin position="240"/>
        <end position="258"/>
    </location>
</feature>
<keyword evidence="3 6" id="KW-0812">Transmembrane</keyword>
<dbReference type="EMBL" id="DPBP01000032">
    <property type="protein sequence ID" value="HCE17841.1"/>
    <property type="molecule type" value="Genomic_DNA"/>
</dbReference>
<keyword evidence="5 6" id="KW-0472">Membrane</keyword>
<evidence type="ECO:0008006" key="9">
    <source>
        <dbReference type="Google" id="ProtNLM"/>
    </source>
</evidence>
<evidence type="ECO:0000313" key="8">
    <source>
        <dbReference type="Proteomes" id="UP000264141"/>
    </source>
</evidence>
<organism evidence="7 8">
    <name type="scientific">Anaerolinea thermolimosa</name>
    <dbReference type="NCBI Taxonomy" id="229919"/>
    <lineage>
        <taxon>Bacteria</taxon>
        <taxon>Bacillati</taxon>
        <taxon>Chloroflexota</taxon>
        <taxon>Anaerolineae</taxon>
        <taxon>Anaerolineales</taxon>
        <taxon>Anaerolineaceae</taxon>
        <taxon>Anaerolinea</taxon>
    </lineage>
</organism>
<name>A0A3D1JGY9_9CHLR</name>
<comment type="caution">
    <text evidence="7">The sequence shown here is derived from an EMBL/GenBank/DDBJ whole genome shotgun (WGS) entry which is preliminary data.</text>
</comment>
<keyword evidence="2" id="KW-1003">Cell membrane</keyword>
<reference evidence="7 8" key="1">
    <citation type="journal article" date="2018" name="Nat. Biotechnol.">
        <title>A standardized bacterial taxonomy based on genome phylogeny substantially revises the tree of life.</title>
        <authorList>
            <person name="Parks D.H."/>
            <person name="Chuvochina M."/>
            <person name="Waite D.W."/>
            <person name="Rinke C."/>
            <person name="Skarshewski A."/>
            <person name="Chaumeil P.A."/>
            <person name="Hugenholtz P."/>
        </authorList>
    </citation>
    <scope>NUCLEOTIDE SEQUENCE [LARGE SCALE GENOMIC DNA]</scope>
    <source>
        <strain evidence="7">UBA8781</strain>
    </source>
</reference>
<dbReference type="GO" id="GO:0005886">
    <property type="term" value="C:plasma membrane"/>
    <property type="evidence" value="ECO:0007669"/>
    <property type="project" value="UniProtKB-SubCell"/>
</dbReference>
<dbReference type="InterPro" id="IPR050833">
    <property type="entry name" value="Poly_Biosynth_Transport"/>
</dbReference>
<dbReference type="PANTHER" id="PTHR30250">
    <property type="entry name" value="PST FAMILY PREDICTED COLANIC ACID TRANSPORTER"/>
    <property type="match status" value="1"/>
</dbReference>
<feature type="transmembrane region" description="Helical" evidence="6">
    <location>
        <begin position="309"/>
        <end position="330"/>
    </location>
</feature>
<keyword evidence="4 6" id="KW-1133">Transmembrane helix</keyword>